<evidence type="ECO:0000313" key="2">
    <source>
        <dbReference type="Proteomes" id="UP000257200"/>
    </source>
</evidence>
<sequence>PTAPQQCKPVTIPAAMQTCNHAALLPCSPVTMQPCNHAPCYRPCNRAALPPCSPVTIQPCYHAALLPYSPVTMHPVTMQPCHHAALLPCSPVTVQPCNRAPCYHAALLPCSPRVHVPQKYLAKYKEQWPCLQPSKNPHHAFCTVCNCDVDISHQGAAGNI</sequence>
<dbReference type="Proteomes" id="UP000257200">
    <property type="component" value="Unplaced"/>
</dbReference>
<reference evidence="1" key="1">
    <citation type="submission" date="2025-08" db="UniProtKB">
        <authorList>
            <consortium name="Ensembl"/>
        </authorList>
    </citation>
    <scope>IDENTIFICATION</scope>
</reference>
<dbReference type="AlphaFoldDB" id="A0A3Q1FLD6"/>
<keyword evidence="2" id="KW-1185">Reference proteome</keyword>
<name>A0A3Q1FLD6_9TELE</name>
<dbReference type="STRING" id="80966.ENSAPOP00000017234"/>
<protein>
    <submittedName>
        <fullName evidence="1">Uncharacterized protein</fullName>
    </submittedName>
</protein>
<organism evidence="1 2">
    <name type="scientific">Acanthochromis polyacanthus</name>
    <name type="common">spiny chromis</name>
    <dbReference type="NCBI Taxonomy" id="80966"/>
    <lineage>
        <taxon>Eukaryota</taxon>
        <taxon>Metazoa</taxon>
        <taxon>Chordata</taxon>
        <taxon>Craniata</taxon>
        <taxon>Vertebrata</taxon>
        <taxon>Euteleostomi</taxon>
        <taxon>Actinopterygii</taxon>
        <taxon>Neopterygii</taxon>
        <taxon>Teleostei</taxon>
        <taxon>Neoteleostei</taxon>
        <taxon>Acanthomorphata</taxon>
        <taxon>Ovalentaria</taxon>
        <taxon>Pomacentridae</taxon>
        <taxon>Acanthochromis</taxon>
    </lineage>
</organism>
<accession>A0A3Q1FLD6</accession>
<reference evidence="1" key="2">
    <citation type="submission" date="2025-09" db="UniProtKB">
        <authorList>
            <consortium name="Ensembl"/>
        </authorList>
    </citation>
    <scope>IDENTIFICATION</scope>
</reference>
<dbReference type="InParanoid" id="A0A3Q1FLD6"/>
<dbReference type="Ensembl" id="ENSAPOT00000033965.1">
    <property type="protein sequence ID" value="ENSAPOP00000017234.1"/>
    <property type="gene ID" value="ENSAPOG00000020439.1"/>
</dbReference>
<evidence type="ECO:0000313" key="1">
    <source>
        <dbReference type="Ensembl" id="ENSAPOP00000017234.1"/>
    </source>
</evidence>
<proteinExistence type="predicted"/>